<reference evidence="1 2" key="1">
    <citation type="journal article" date="2013" name="BMC Genomics">
        <title>The miniature genome of a carnivorous plant Genlisea aurea contains a low number of genes and short non-coding sequences.</title>
        <authorList>
            <person name="Leushkin E.V."/>
            <person name="Sutormin R.A."/>
            <person name="Nabieva E.R."/>
            <person name="Penin A.A."/>
            <person name="Kondrashov A.S."/>
            <person name="Logacheva M.D."/>
        </authorList>
    </citation>
    <scope>NUCLEOTIDE SEQUENCE [LARGE SCALE GENOMIC DNA]</scope>
</reference>
<evidence type="ECO:0000313" key="2">
    <source>
        <dbReference type="Proteomes" id="UP000015453"/>
    </source>
</evidence>
<dbReference type="PANTHER" id="PTHR35714:SF1">
    <property type="entry name" value="OS02G0715300 PROTEIN"/>
    <property type="match status" value="1"/>
</dbReference>
<feature type="non-terminal residue" evidence="1">
    <location>
        <position position="1"/>
    </location>
</feature>
<dbReference type="OrthoDB" id="760044at2759"/>
<dbReference type="AlphaFoldDB" id="S8CXR6"/>
<dbReference type="PANTHER" id="PTHR35714">
    <property type="entry name" value="OS02G0715300 PROTEIN"/>
    <property type="match status" value="1"/>
</dbReference>
<comment type="caution">
    <text evidence="1">The sequence shown here is derived from an EMBL/GenBank/DDBJ whole genome shotgun (WGS) entry which is preliminary data.</text>
</comment>
<sequence length="128" mass="14141">QYEDALPLSHTRVGVTAGTTGIRRRLSSININPSAADWAVLRSKSVSDLGGFAGDSIRKWWEWGFGWILSRKPPLAADLEMNEEETAALGAHDKGSLRHILFKFASQLRRKFLGPGDVGLPHTFRPDS</sequence>
<name>S8CXR6_9LAMI</name>
<accession>S8CXR6</accession>
<dbReference type="EMBL" id="AUSU01000911">
    <property type="protein sequence ID" value="EPS72264.1"/>
    <property type="molecule type" value="Genomic_DNA"/>
</dbReference>
<keyword evidence="2" id="KW-1185">Reference proteome</keyword>
<dbReference type="Proteomes" id="UP000015453">
    <property type="component" value="Unassembled WGS sequence"/>
</dbReference>
<organism evidence="1 2">
    <name type="scientific">Genlisea aurea</name>
    <dbReference type="NCBI Taxonomy" id="192259"/>
    <lineage>
        <taxon>Eukaryota</taxon>
        <taxon>Viridiplantae</taxon>
        <taxon>Streptophyta</taxon>
        <taxon>Embryophyta</taxon>
        <taxon>Tracheophyta</taxon>
        <taxon>Spermatophyta</taxon>
        <taxon>Magnoliopsida</taxon>
        <taxon>eudicotyledons</taxon>
        <taxon>Gunneridae</taxon>
        <taxon>Pentapetalae</taxon>
        <taxon>asterids</taxon>
        <taxon>lamiids</taxon>
        <taxon>Lamiales</taxon>
        <taxon>Lentibulariaceae</taxon>
        <taxon>Genlisea</taxon>
    </lineage>
</organism>
<protein>
    <submittedName>
        <fullName evidence="1">Uncharacterized protein</fullName>
    </submittedName>
</protein>
<feature type="non-terminal residue" evidence="1">
    <location>
        <position position="128"/>
    </location>
</feature>
<evidence type="ECO:0000313" key="1">
    <source>
        <dbReference type="EMBL" id="EPS72264.1"/>
    </source>
</evidence>
<gene>
    <name evidence="1" type="ORF">M569_02497</name>
</gene>
<proteinExistence type="predicted"/>